<evidence type="ECO:0000256" key="7">
    <source>
        <dbReference type="ARBA" id="ARBA00022837"/>
    </source>
</evidence>
<comment type="similarity">
    <text evidence="2">Belongs to the fucolectin family.</text>
</comment>
<dbReference type="SMART" id="SM00223">
    <property type="entry name" value="APPLE"/>
    <property type="match status" value="2"/>
</dbReference>
<comment type="function">
    <text evidence="1">Acts as a defensive agent. Recognizes blood group fucosylated oligosaccharides including A, B, H and Lewis B-type antigens. Does not recognize Lewis A antigen and has low affinity for monovalent haptens.</text>
</comment>
<dbReference type="PROSITE" id="PS50228">
    <property type="entry name" value="SUEL_LECTIN"/>
    <property type="match status" value="1"/>
</dbReference>
<evidence type="ECO:0000256" key="8">
    <source>
        <dbReference type="ARBA" id="ARBA00023157"/>
    </source>
</evidence>
<dbReference type="Gene3D" id="2.60.120.740">
    <property type="match status" value="2"/>
</dbReference>
<dbReference type="OrthoDB" id="547680at2759"/>
<evidence type="ECO:0000256" key="6">
    <source>
        <dbReference type="ARBA" id="ARBA00022737"/>
    </source>
</evidence>
<dbReference type="VEuPathDB" id="CryptoDB:Vbra_10847"/>
<evidence type="ECO:0000256" key="3">
    <source>
        <dbReference type="ARBA" id="ARBA00011233"/>
    </source>
</evidence>
<dbReference type="PANTHER" id="PTHR45713:SF11">
    <property type="entry name" value="FUCOLECTIN TACHYLECTIN-4 PENTRAXIN-1 DOMAIN-CONTAINING PROTEIN"/>
    <property type="match status" value="1"/>
</dbReference>
<evidence type="ECO:0000256" key="2">
    <source>
        <dbReference type="ARBA" id="ARBA00010147"/>
    </source>
</evidence>
<evidence type="ECO:0000256" key="4">
    <source>
        <dbReference type="ARBA" id="ARBA00022723"/>
    </source>
</evidence>
<dbReference type="InterPro" id="IPR043159">
    <property type="entry name" value="Lectin_gal-bd_sf"/>
</dbReference>
<dbReference type="GO" id="GO:0006508">
    <property type="term" value="P:proteolysis"/>
    <property type="evidence" value="ECO:0007669"/>
    <property type="project" value="InterPro"/>
</dbReference>
<dbReference type="SUPFAM" id="SSF57414">
    <property type="entry name" value="Hairpin loop containing domain-like"/>
    <property type="match status" value="2"/>
</dbReference>
<evidence type="ECO:0000259" key="10">
    <source>
        <dbReference type="PROSITE" id="PS50228"/>
    </source>
</evidence>
<dbReference type="Proteomes" id="UP000041254">
    <property type="component" value="Unassembled WGS sequence"/>
</dbReference>
<dbReference type="Pfam" id="PF00024">
    <property type="entry name" value="PAN_1"/>
    <property type="match status" value="1"/>
</dbReference>
<dbReference type="GO" id="GO:0005576">
    <property type="term" value="C:extracellular region"/>
    <property type="evidence" value="ECO:0007669"/>
    <property type="project" value="InterPro"/>
</dbReference>
<sequence length="1016" mass="111902">MVSATLTSSQMGPPSAAVVKKAAMVWSSFLVNALDPPREHDAFPHVSSTPQSIPAALPSRTREAVPSSIRKQLGRLEASVFIEGRGGVGTGPHCYDSVQEVIICEGEMDFLHCPDTGGVKGIYVYEAFFGRGDSDICTPAPVLGDCSLDVTKLIQDGCDTQHQCLVYAHFYYFGHPCDGPKYLHIRYKCHCGVPEDVPPSRNAFPPLPYVPLQTCQDTKLPPSMSARIKCDEDSDFVSCEMGKEIHVYYAGYGRKDQHQCRPTPSFDEDKCRLRDITQDVSEKCNGETYCDLKQLNASFATSFCPATAKYEQVAFICMCQGTEVGEIPPTDRENGTVQFPFVPTENVSTTPLPPGATARPGEETTSTTTRGPLTWKEEALQEPFPTPPPRTNFALEKEASQSSTSERSEAWLPVDGQKSMSRVGSSPSCTKTVADIGWDPWWRVDLKDSHPVWGVSITARDRLRGAEIWIGNNACAFRSPGNLPCIPKGGVQSNWEMFGTTLIECQKLADFGWPEGRYVWVAMPGDPSTVLSLCEVEVLGYYEHELKAIQRERNLRLKAIPPNLAFHRPTDHFPKPVVSTTSSPAELDPNRPVQEEEEEQEASVPHASSLAVDGTLSSTLCSETLPGKRPWWRVELTRPYTIGAVRILNRKTHTDWIDGVEVYVGPSVSSYDDPANAQCVVDVTPPDFPPGEFTQLNCSNLPVGQYVWLVLPELTGEGEEGRILSLCEVEVWQGAINPGAGPGGESFLVLPAYSKDEPCMWSAFRSLRPLSRVPPEGKVTSAILCQYRCQQVRDCRGFHWREDTNMCTLTAAYGREVVEPTNSPLDVIGPKYCSCLEEDTAFEGPDLPNMPIKGEALKRPSARGEVMIDAPLVCQELCQQSPNCNGFTYVGGATKGEDRPDAQACYLKRERRMDDKDAHNANVKGYITGPKGCGGLLPDKEYPGNDMAGMPLRDVTSEIECQSMCQSKSSAKCQFFTHYHSNVADETLRNTCWLKKAKIDTVPPHVRGAVSGPRYS</sequence>
<feature type="region of interest" description="Disordered" evidence="9">
    <location>
        <begin position="570"/>
        <end position="609"/>
    </location>
</feature>
<dbReference type="InParanoid" id="A0A0G4E913"/>
<evidence type="ECO:0000256" key="1">
    <source>
        <dbReference type="ARBA" id="ARBA00002219"/>
    </source>
</evidence>
<dbReference type="GO" id="GO:0001868">
    <property type="term" value="P:regulation of complement activation, lectin pathway"/>
    <property type="evidence" value="ECO:0007669"/>
    <property type="project" value="UniProtKB-ARBA"/>
</dbReference>
<dbReference type="GO" id="GO:0042806">
    <property type="term" value="F:fucose binding"/>
    <property type="evidence" value="ECO:0007669"/>
    <property type="project" value="UniProtKB-ARBA"/>
</dbReference>
<comment type="subunit">
    <text evidence="3">Homotrimer.</text>
</comment>
<dbReference type="InterPro" id="IPR000177">
    <property type="entry name" value="Apple"/>
</dbReference>
<dbReference type="SMART" id="SM00607">
    <property type="entry name" value="FTP"/>
    <property type="match status" value="2"/>
</dbReference>
<dbReference type="CDD" id="cd22823">
    <property type="entry name" value="Gal_Rha_Lectin"/>
    <property type="match status" value="2"/>
</dbReference>
<evidence type="ECO:0000256" key="9">
    <source>
        <dbReference type="SAM" id="MobiDB-lite"/>
    </source>
</evidence>
<keyword evidence="5" id="KW-0430">Lectin</keyword>
<dbReference type="GO" id="GO:0046872">
    <property type="term" value="F:metal ion binding"/>
    <property type="evidence" value="ECO:0007669"/>
    <property type="project" value="UniProtKB-KW"/>
</dbReference>
<accession>A0A0G4E913</accession>
<dbReference type="Pfam" id="PF14295">
    <property type="entry name" value="PAN_4"/>
    <property type="match status" value="2"/>
</dbReference>
<name>A0A0G4E913_VITBC</name>
<dbReference type="InterPro" id="IPR051941">
    <property type="entry name" value="BG_Antigen-Binding_Lectin"/>
</dbReference>
<dbReference type="InterPro" id="IPR008979">
    <property type="entry name" value="Galactose-bd-like_sf"/>
</dbReference>
<proteinExistence type="inferred from homology"/>
<dbReference type="STRING" id="1169540.A0A0G4E913"/>
<organism evidence="12 13">
    <name type="scientific">Vitrella brassicaformis (strain CCMP3155)</name>
    <dbReference type="NCBI Taxonomy" id="1169540"/>
    <lineage>
        <taxon>Eukaryota</taxon>
        <taxon>Sar</taxon>
        <taxon>Alveolata</taxon>
        <taxon>Colpodellida</taxon>
        <taxon>Vitrellaceae</taxon>
        <taxon>Vitrella</taxon>
    </lineage>
</organism>
<evidence type="ECO:0000259" key="11">
    <source>
        <dbReference type="PROSITE" id="PS50948"/>
    </source>
</evidence>
<gene>
    <name evidence="12" type="ORF">Vbra_10847</name>
</gene>
<dbReference type="PhylomeDB" id="A0A0G4E913"/>
<dbReference type="AlphaFoldDB" id="A0A0G4E913"/>
<dbReference type="PANTHER" id="PTHR45713">
    <property type="entry name" value="FTP DOMAIN-CONTAINING PROTEIN"/>
    <property type="match status" value="1"/>
</dbReference>
<keyword evidence="7" id="KW-0106">Calcium</keyword>
<protein>
    <recommendedName>
        <fullName evidence="14">Apple domain-containing protein</fullName>
    </recommendedName>
</protein>
<feature type="region of interest" description="Disordered" evidence="9">
    <location>
        <begin position="342"/>
        <end position="426"/>
    </location>
</feature>
<feature type="domain" description="Apple" evidence="11">
    <location>
        <begin position="933"/>
        <end position="1016"/>
    </location>
</feature>
<dbReference type="InterPro" id="IPR003609">
    <property type="entry name" value="Pan_app"/>
</dbReference>
<keyword evidence="13" id="KW-1185">Reference proteome</keyword>
<keyword evidence="6" id="KW-0677">Repeat</keyword>
<dbReference type="InterPro" id="IPR006585">
    <property type="entry name" value="FTP1"/>
</dbReference>
<dbReference type="SUPFAM" id="SSF49785">
    <property type="entry name" value="Galactose-binding domain-like"/>
    <property type="match status" value="2"/>
</dbReference>
<dbReference type="Gene3D" id="2.60.120.260">
    <property type="entry name" value="Galactose-binding domain-like"/>
    <property type="match status" value="2"/>
</dbReference>
<keyword evidence="8" id="KW-1015">Disulfide bond</keyword>
<evidence type="ECO:0000313" key="13">
    <source>
        <dbReference type="Proteomes" id="UP000041254"/>
    </source>
</evidence>
<dbReference type="GO" id="GO:0010185">
    <property type="term" value="P:regulation of cellular defense response"/>
    <property type="evidence" value="ECO:0007669"/>
    <property type="project" value="UniProtKB-ARBA"/>
</dbReference>
<evidence type="ECO:0000313" key="12">
    <source>
        <dbReference type="EMBL" id="CEL91695.1"/>
    </source>
</evidence>
<dbReference type="EMBL" id="CDMY01000013">
    <property type="protein sequence ID" value="CEL91695.1"/>
    <property type="molecule type" value="Genomic_DNA"/>
</dbReference>
<dbReference type="Pfam" id="PF02140">
    <property type="entry name" value="SUEL_Lectin"/>
    <property type="match status" value="2"/>
</dbReference>
<evidence type="ECO:0000256" key="5">
    <source>
        <dbReference type="ARBA" id="ARBA00022734"/>
    </source>
</evidence>
<dbReference type="Pfam" id="PF22633">
    <property type="entry name" value="F5_F8_type_C_2"/>
    <property type="match status" value="1"/>
</dbReference>
<dbReference type="InterPro" id="IPR000922">
    <property type="entry name" value="Lectin_gal-bd_dom"/>
</dbReference>
<evidence type="ECO:0008006" key="14">
    <source>
        <dbReference type="Google" id="ProtNLM"/>
    </source>
</evidence>
<dbReference type="Gene3D" id="3.50.4.10">
    <property type="entry name" value="Hepatocyte Growth Factor"/>
    <property type="match status" value="3"/>
</dbReference>
<dbReference type="PROSITE" id="PS50948">
    <property type="entry name" value="PAN"/>
    <property type="match status" value="1"/>
</dbReference>
<feature type="domain" description="SUEL-type lectin" evidence="10">
    <location>
        <begin position="229"/>
        <end position="318"/>
    </location>
</feature>
<reference evidence="12 13" key="1">
    <citation type="submission" date="2014-11" db="EMBL/GenBank/DDBJ databases">
        <authorList>
            <person name="Zhu J."/>
            <person name="Qi W."/>
            <person name="Song R."/>
        </authorList>
    </citation>
    <scope>NUCLEOTIDE SEQUENCE [LARGE SCALE GENOMIC DNA]</scope>
</reference>
<keyword evidence="4" id="KW-0479">Metal-binding</keyword>